<proteinExistence type="predicted"/>
<dbReference type="SUPFAM" id="SSF56281">
    <property type="entry name" value="Metallo-hydrolase/oxidoreductase"/>
    <property type="match status" value="1"/>
</dbReference>
<protein>
    <submittedName>
        <fullName evidence="2">Glyoxylase, beta-lactamase superfamily II</fullName>
    </submittedName>
</protein>
<dbReference type="Proteomes" id="UP000199584">
    <property type="component" value="Unassembled WGS sequence"/>
</dbReference>
<dbReference type="InterPro" id="IPR001279">
    <property type="entry name" value="Metallo-B-lactamas"/>
</dbReference>
<dbReference type="SMART" id="SM00849">
    <property type="entry name" value="Lactamase_B"/>
    <property type="match status" value="1"/>
</dbReference>
<dbReference type="Pfam" id="PF00753">
    <property type="entry name" value="Lactamase_B"/>
    <property type="match status" value="1"/>
</dbReference>
<dbReference type="OrthoDB" id="9761531at2"/>
<dbReference type="Gene3D" id="3.60.15.10">
    <property type="entry name" value="Ribonuclease Z/Hydroxyacylglutathione hydrolase-like"/>
    <property type="match status" value="1"/>
</dbReference>
<keyword evidence="3" id="KW-1185">Reference proteome</keyword>
<name>A0A1I6CQD7_9FIRM</name>
<dbReference type="PANTHER" id="PTHR23131:SF4">
    <property type="entry name" value="METALLO-BETA-LACTAMASE SUPERFAMILY POTEIN"/>
    <property type="match status" value="1"/>
</dbReference>
<dbReference type="InterPro" id="IPR036866">
    <property type="entry name" value="RibonucZ/Hydroxyglut_hydro"/>
</dbReference>
<organism evidence="2 3">
    <name type="scientific">Desulfoscipio geothermicus DSM 3669</name>
    <dbReference type="NCBI Taxonomy" id="1121426"/>
    <lineage>
        <taxon>Bacteria</taxon>
        <taxon>Bacillati</taxon>
        <taxon>Bacillota</taxon>
        <taxon>Clostridia</taxon>
        <taxon>Eubacteriales</taxon>
        <taxon>Desulfallaceae</taxon>
        <taxon>Desulfoscipio</taxon>
    </lineage>
</organism>
<dbReference type="STRING" id="39060.SAMN05660706_101186"/>
<gene>
    <name evidence="2" type="ORF">SAMN05660706_101186</name>
</gene>
<dbReference type="InterPro" id="IPR036388">
    <property type="entry name" value="WH-like_DNA-bd_sf"/>
</dbReference>
<dbReference type="AlphaFoldDB" id="A0A1I6CQD7"/>
<accession>A0A1I6CQD7</accession>
<evidence type="ECO:0000259" key="1">
    <source>
        <dbReference type="SMART" id="SM00849"/>
    </source>
</evidence>
<dbReference type="Gene3D" id="1.10.10.10">
    <property type="entry name" value="Winged helix-like DNA-binding domain superfamily/Winged helix DNA-binding domain"/>
    <property type="match status" value="1"/>
</dbReference>
<dbReference type="InterPro" id="IPR050662">
    <property type="entry name" value="Sec-metab_biosynth-thioest"/>
</dbReference>
<dbReference type="EMBL" id="FOYM01000001">
    <property type="protein sequence ID" value="SFQ95392.1"/>
    <property type="molecule type" value="Genomic_DNA"/>
</dbReference>
<evidence type="ECO:0000313" key="3">
    <source>
        <dbReference type="Proteomes" id="UP000199584"/>
    </source>
</evidence>
<evidence type="ECO:0000313" key="2">
    <source>
        <dbReference type="EMBL" id="SFQ95392.1"/>
    </source>
</evidence>
<sequence length="323" mass="36754">MGCPREVVKDIFLVEFTIPLSVSTVNCYLIVDGNDVLLVDAGILHDDCLDQLEQAMKCLGLELNTLCGVVITHAHVDHYGLASKLREFTGAAIYLHAEEQKLINVQLLNLITEEEGAIWFKENGTSEREIDLIKQDFTDFTQYITNISPDFWLCGGEMLPLSGKKIQIIWTPGHTPGHVCLYIHEKSVLLAGDHILKDTTTHIGNFWWTEGNPLQDYFASLDIIRNLNPKLILPAHGEAFENVAERCDEIKSYRLERNRRLIQYLRSGQKSAWELVNDLWGSALDMGHKRLALADVLAHLKYLYTEGCVSCQRRKNIVYWELS</sequence>
<dbReference type="PANTHER" id="PTHR23131">
    <property type="entry name" value="ENDORIBONUCLEASE LACTB2"/>
    <property type="match status" value="1"/>
</dbReference>
<dbReference type="RefSeq" id="WP_092481581.1">
    <property type="nucleotide sequence ID" value="NZ_FOYM01000001.1"/>
</dbReference>
<feature type="domain" description="Metallo-beta-lactamase" evidence="1">
    <location>
        <begin position="24"/>
        <end position="236"/>
    </location>
</feature>
<reference evidence="3" key="1">
    <citation type="submission" date="2016-10" db="EMBL/GenBank/DDBJ databases">
        <authorList>
            <person name="Varghese N."/>
            <person name="Submissions S."/>
        </authorList>
    </citation>
    <scope>NUCLEOTIDE SEQUENCE [LARGE SCALE GENOMIC DNA]</scope>
    <source>
        <strain evidence="3">DSM 3669</strain>
    </source>
</reference>